<keyword evidence="2" id="KW-1185">Reference proteome</keyword>
<evidence type="ECO:0000313" key="1">
    <source>
        <dbReference type="EMBL" id="ERN10431.1"/>
    </source>
</evidence>
<accession>W1PRT9</accession>
<reference evidence="2" key="1">
    <citation type="journal article" date="2013" name="Science">
        <title>The Amborella genome and the evolution of flowering plants.</title>
        <authorList>
            <consortium name="Amborella Genome Project"/>
        </authorList>
    </citation>
    <scope>NUCLEOTIDE SEQUENCE [LARGE SCALE GENOMIC DNA]</scope>
</reference>
<gene>
    <name evidence="1" type="ORF">AMTR_s00026p00202960</name>
</gene>
<protein>
    <submittedName>
        <fullName evidence="1">Uncharacterized protein</fullName>
    </submittedName>
</protein>
<dbReference type="Proteomes" id="UP000017836">
    <property type="component" value="Unassembled WGS sequence"/>
</dbReference>
<organism evidence="1 2">
    <name type="scientific">Amborella trichopoda</name>
    <dbReference type="NCBI Taxonomy" id="13333"/>
    <lineage>
        <taxon>Eukaryota</taxon>
        <taxon>Viridiplantae</taxon>
        <taxon>Streptophyta</taxon>
        <taxon>Embryophyta</taxon>
        <taxon>Tracheophyta</taxon>
        <taxon>Spermatophyta</taxon>
        <taxon>Magnoliopsida</taxon>
        <taxon>Amborellales</taxon>
        <taxon>Amborellaceae</taxon>
        <taxon>Amborella</taxon>
    </lineage>
</organism>
<dbReference type="EMBL" id="KI392852">
    <property type="protein sequence ID" value="ERN10431.1"/>
    <property type="molecule type" value="Genomic_DNA"/>
</dbReference>
<evidence type="ECO:0000313" key="2">
    <source>
        <dbReference type="Proteomes" id="UP000017836"/>
    </source>
</evidence>
<dbReference type="HOGENOM" id="CLU_2100152_0_0_1"/>
<name>W1PRT9_AMBTC</name>
<dbReference type="Gramene" id="ERN10431">
    <property type="protein sequence ID" value="ERN10431"/>
    <property type="gene ID" value="AMTR_s00026p00202960"/>
</dbReference>
<sequence length="116" mass="13184">MVFSYHNAIAFGRPHAGVPPSGHSPCNSHWSFPHRHIPCRNPSSDLLMPLINILSPVELPVNPRPLSPLLLIVATLCHYQSPHRETFPIPPCKFTLEYRTPHRNGPLRKPGRKTRY</sequence>
<proteinExistence type="predicted"/>
<dbReference type="AlphaFoldDB" id="W1PRT9"/>